<comment type="caution">
    <text evidence="2">The sequence shown here is derived from an EMBL/GenBank/DDBJ whole genome shotgun (WGS) entry which is preliminary data.</text>
</comment>
<evidence type="ECO:0000313" key="3">
    <source>
        <dbReference type="Proteomes" id="UP000800039"/>
    </source>
</evidence>
<protein>
    <submittedName>
        <fullName evidence="2">Uncharacterized protein</fullName>
    </submittedName>
</protein>
<feature type="region of interest" description="Disordered" evidence="1">
    <location>
        <begin position="29"/>
        <end position="66"/>
    </location>
</feature>
<dbReference type="RefSeq" id="XP_040786885.1">
    <property type="nucleotide sequence ID" value="XM_040929184.1"/>
</dbReference>
<name>A0A9P4GEU3_9PLEO</name>
<organism evidence="2 3">
    <name type="scientific">Cucurbitaria berberidis CBS 394.84</name>
    <dbReference type="NCBI Taxonomy" id="1168544"/>
    <lineage>
        <taxon>Eukaryota</taxon>
        <taxon>Fungi</taxon>
        <taxon>Dikarya</taxon>
        <taxon>Ascomycota</taxon>
        <taxon>Pezizomycotina</taxon>
        <taxon>Dothideomycetes</taxon>
        <taxon>Pleosporomycetidae</taxon>
        <taxon>Pleosporales</taxon>
        <taxon>Pleosporineae</taxon>
        <taxon>Cucurbitariaceae</taxon>
        <taxon>Cucurbitaria</taxon>
    </lineage>
</organism>
<dbReference type="EMBL" id="ML976617">
    <property type="protein sequence ID" value="KAF1844322.1"/>
    <property type="molecule type" value="Genomic_DNA"/>
</dbReference>
<proteinExistence type="predicted"/>
<keyword evidence="3" id="KW-1185">Reference proteome</keyword>
<dbReference type="Proteomes" id="UP000800039">
    <property type="component" value="Unassembled WGS sequence"/>
</dbReference>
<dbReference type="GeneID" id="63846436"/>
<evidence type="ECO:0000256" key="1">
    <source>
        <dbReference type="SAM" id="MobiDB-lite"/>
    </source>
</evidence>
<sequence>MGRNEYGALGGICGYARVKYEERIEVKRRKRASSEPAARNQLYGKLHKPPTVQSLHERPRNRLQKRSLTRSELQASALLYILEYEPYPYNTRPSEFIGVYSTIDSVTLGAFKHGAYTFSREGLLDGSEYLSSTGRIKILSQAVENHGVKALVPDRSRSLDDEHVRLDIPHPTNQEEVNTKEAARETVFLAIHQSPYVACCIGLFTEKSLAWGACLKDKASYAVSGTLLEEERSIGAKNMPQITARLVGSGRHSWFVQPHEIDGPGR</sequence>
<dbReference type="OrthoDB" id="3788651at2759"/>
<dbReference type="AlphaFoldDB" id="A0A9P4GEU3"/>
<accession>A0A9P4GEU3</accession>
<reference evidence="2" key="1">
    <citation type="submission" date="2020-01" db="EMBL/GenBank/DDBJ databases">
        <authorList>
            <consortium name="DOE Joint Genome Institute"/>
            <person name="Haridas S."/>
            <person name="Albert R."/>
            <person name="Binder M."/>
            <person name="Bloem J."/>
            <person name="Labutti K."/>
            <person name="Salamov A."/>
            <person name="Andreopoulos B."/>
            <person name="Baker S.E."/>
            <person name="Barry K."/>
            <person name="Bills G."/>
            <person name="Bluhm B.H."/>
            <person name="Cannon C."/>
            <person name="Castanera R."/>
            <person name="Culley D.E."/>
            <person name="Daum C."/>
            <person name="Ezra D."/>
            <person name="Gonzalez J.B."/>
            <person name="Henrissat B."/>
            <person name="Kuo A."/>
            <person name="Liang C."/>
            <person name="Lipzen A."/>
            <person name="Lutzoni F."/>
            <person name="Magnuson J."/>
            <person name="Mondo S."/>
            <person name="Nolan M."/>
            <person name="Ohm R."/>
            <person name="Pangilinan J."/>
            <person name="Park H.-J."/>
            <person name="Ramirez L."/>
            <person name="Alfaro M."/>
            <person name="Sun H."/>
            <person name="Tritt A."/>
            <person name="Yoshinaga Y."/>
            <person name="Zwiers L.-H."/>
            <person name="Turgeon B.G."/>
            <person name="Goodwin S.B."/>
            <person name="Spatafora J.W."/>
            <person name="Crous P.W."/>
            <person name="Grigoriev I.V."/>
        </authorList>
    </citation>
    <scope>NUCLEOTIDE SEQUENCE</scope>
    <source>
        <strain evidence="2">CBS 394.84</strain>
    </source>
</reference>
<gene>
    <name evidence="2" type="ORF">K460DRAFT_290221</name>
</gene>
<evidence type="ECO:0000313" key="2">
    <source>
        <dbReference type="EMBL" id="KAF1844322.1"/>
    </source>
</evidence>